<dbReference type="GO" id="GO:0004777">
    <property type="term" value="F:succinate-semialdehyde dehydrogenase (NAD+) activity"/>
    <property type="evidence" value="ECO:0007669"/>
    <property type="project" value="TreeGrafter"/>
</dbReference>
<dbReference type="AlphaFoldDB" id="A0A386UT78"/>
<gene>
    <name evidence="2" type="ORF">PY32053_03574</name>
</gene>
<dbReference type="PANTHER" id="PTHR43217">
    <property type="entry name" value="SUCCINATE SEMIALDEHYDE DEHYDROGENASE [NAD(P)+] SAD"/>
    <property type="match status" value="1"/>
</dbReference>
<dbReference type="Gene3D" id="3.40.309.10">
    <property type="entry name" value="Aldehyde Dehydrogenase, Chain A, domain 2"/>
    <property type="match status" value="1"/>
</dbReference>
<feature type="domain" description="Aldehyde dehydrogenase" evidence="1">
    <location>
        <begin position="1"/>
        <end position="44"/>
    </location>
</feature>
<dbReference type="InterPro" id="IPR015590">
    <property type="entry name" value="Aldehyde_DH_dom"/>
</dbReference>
<sequence length="76" mass="8355">MNAKRFIVEESGADRFVALFVEKAAALKIGDPMERDTSIGPMARGNPQAVWAAPSTNVQLEKRIVLNVALQPHRPK</sequence>
<dbReference type="SUPFAM" id="SSF53720">
    <property type="entry name" value="ALDH-like"/>
    <property type="match status" value="1"/>
</dbReference>
<dbReference type="PANTHER" id="PTHR43217:SF1">
    <property type="entry name" value="SUCCINATE SEMIALDEHYDE DEHYDROGENASE [NAD(P)+] SAD"/>
    <property type="match status" value="1"/>
</dbReference>
<dbReference type="InterPro" id="IPR016161">
    <property type="entry name" value="Ald_DH/histidinol_DH"/>
</dbReference>
<dbReference type="InterPro" id="IPR047110">
    <property type="entry name" value="GABD/Sad-like"/>
</dbReference>
<proteinExistence type="predicted"/>
<reference evidence="3" key="1">
    <citation type="submission" date="2018-07" db="EMBL/GenBank/DDBJ databases">
        <title>Genome Structure of the Opportunistic Pathogen Paracoccus yeei (Alphaproteobacteria) and Identification of Putative Virulence Factors.</title>
        <authorList>
            <person name="Lasek R."/>
            <person name="Szuplewska M."/>
            <person name="Mitura M."/>
            <person name="Decewicz P."/>
            <person name="Chmielowska C."/>
            <person name="Pawlot A."/>
            <person name="Sentkowska D."/>
            <person name="Czarnecki J."/>
            <person name="Bartosik D."/>
        </authorList>
    </citation>
    <scope>NUCLEOTIDE SEQUENCE [LARGE SCALE GENOMIC DNA]</scope>
    <source>
        <strain evidence="3">CCUG 32053</strain>
        <plasmid evidence="3">pyee1</plasmid>
    </source>
</reference>
<dbReference type="InterPro" id="IPR016163">
    <property type="entry name" value="Ald_DH_C"/>
</dbReference>
<name>A0A386UT78_9RHOB</name>
<accession>A0A386UT78</accession>
<dbReference type="Pfam" id="PF00171">
    <property type="entry name" value="Aldedh"/>
    <property type="match status" value="1"/>
</dbReference>
<protein>
    <recommendedName>
        <fullName evidence="1">Aldehyde dehydrogenase domain-containing protein</fullName>
    </recommendedName>
</protein>
<geneLocation type="plasmid" evidence="3">
    <name>pyee1</name>
</geneLocation>
<keyword evidence="2" id="KW-0614">Plasmid</keyword>
<evidence type="ECO:0000313" key="2">
    <source>
        <dbReference type="EMBL" id="AYF03132.1"/>
    </source>
</evidence>
<dbReference type="EMBL" id="CP031079">
    <property type="protein sequence ID" value="AYF03132.1"/>
    <property type="molecule type" value="Genomic_DNA"/>
</dbReference>
<evidence type="ECO:0000313" key="3">
    <source>
        <dbReference type="Proteomes" id="UP000272010"/>
    </source>
</evidence>
<organism evidence="2 3">
    <name type="scientific">Paracoccus yeei</name>
    <dbReference type="NCBI Taxonomy" id="147645"/>
    <lineage>
        <taxon>Bacteria</taxon>
        <taxon>Pseudomonadati</taxon>
        <taxon>Pseudomonadota</taxon>
        <taxon>Alphaproteobacteria</taxon>
        <taxon>Rhodobacterales</taxon>
        <taxon>Paracoccaceae</taxon>
        <taxon>Paracoccus</taxon>
    </lineage>
</organism>
<dbReference type="Proteomes" id="UP000272010">
    <property type="component" value="Plasmid pYEE1"/>
</dbReference>
<evidence type="ECO:0000259" key="1">
    <source>
        <dbReference type="Pfam" id="PF00171"/>
    </source>
</evidence>